<dbReference type="PROSITE" id="PS51192">
    <property type="entry name" value="HELICASE_ATP_BIND_1"/>
    <property type="match status" value="1"/>
</dbReference>
<evidence type="ECO:0000313" key="4">
    <source>
        <dbReference type="Proteomes" id="UP000651977"/>
    </source>
</evidence>
<dbReference type="SUPFAM" id="SSF52540">
    <property type="entry name" value="P-loop containing nucleoside triphosphate hydrolases"/>
    <property type="match status" value="1"/>
</dbReference>
<keyword evidence="3" id="KW-0547">Nucleotide-binding</keyword>
<dbReference type="PROSITE" id="PS51194">
    <property type="entry name" value="HELICASE_CTER"/>
    <property type="match status" value="1"/>
</dbReference>
<feature type="domain" description="Helicase ATP-binding" evidence="1">
    <location>
        <begin position="20"/>
        <end position="173"/>
    </location>
</feature>
<accession>A0ABQ1HZH9</accession>
<feature type="domain" description="Helicase C-terminal" evidence="2">
    <location>
        <begin position="238"/>
        <end position="377"/>
    </location>
</feature>
<dbReference type="EMBL" id="BMDY01000007">
    <property type="protein sequence ID" value="GGB02025.1"/>
    <property type="molecule type" value="Genomic_DNA"/>
</dbReference>
<dbReference type="PANTHER" id="PTHR47396:SF1">
    <property type="entry name" value="ATP-DEPENDENT HELICASE IRC3-RELATED"/>
    <property type="match status" value="1"/>
</dbReference>
<gene>
    <name evidence="3" type="ORF">GCM10007414_14070</name>
</gene>
<dbReference type="SMART" id="SM00487">
    <property type="entry name" value="DEXDc"/>
    <property type="match status" value="1"/>
</dbReference>
<dbReference type="Proteomes" id="UP000651977">
    <property type="component" value="Unassembled WGS sequence"/>
</dbReference>
<name>A0ABQ1HZH9_9ALTE</name>
<dbReference type="InterPro" id="IPR014001">
    <property type="entry name" value="Helicase_ATP-bd"/>
</dbReference>
<keyword evidence="3" id="KW-0067">ATP-binding</keyword>
<evidence type="ECO:0000259" key="2">
    <source>
        <dbReference type="PROSITE" id="PS51194"/>
    </source>
</evidence>
<organism evidence="3 4">
    <name type="scientific">Agarivorans gilvus</name>
    <dbReference type="NCBI Taxonomy" id="680279"/>
    <lineage>
        <taxon>Bacteria</taxon>
        <taxon>Pseudomonadati</taxon>
        <taxon>Pseudomonadota</taxon>
        <taxon>Gammaproteobacteria</taxon>
        <taxon>Alteromonadales</taxon>
        <taxon>Alteromonadaceae</taxon>
        <taxon>Agarivorans</taxon>
    </lineage>
</organism>
<protein>
    <submittedName>
        <fullName evidence="3">ATP-dependent helicase</fullName>
    </submittedName>
</protein>
<dbReference type="Pfam" id="PF04851">
    <property type="entry name" value="ResIII"/>
    <property type="match status" value="1"/>
</dbReference>
<keyword evidence="4" id="KW-1185">Reference proteome</keyword>
<proteinExistence type="predicted"/>
<evidence type="ECO:0000259" key="1">
    <source>
        <dbReference type="PROSITE" id="PS51192"/>
    </source>
</evidence>
<sequence length="578" mass="65795">MPFILRLRDYQQASVDAVLTHFRGSDDAAVLVLPTGAGKSIVIAELARLARYPILVLAHVKELVEQNHQKFKDYGFSAGIYAAGLGKKQTEHAVTFASVQSLSRNLEQFNGYYSLLVIDECHRVADDSDSQYQRIIQHLKTHNPQLKVLGLTATPYRLDKGWIYQQHYHGYVRGQADAFFKKCIYELPLRYLISKGYLTQPLLVDAPAARYQFDELPASYSEAQLDQFLARCPRVTQAICQQLLQLAEQRRGVMIFAASVKHAQEIASYLPAQQTALLTGDTANKLRDQWVEQFKRQQLKFLVNVSVLTTGFDAPHVDLIAILRRTASVSLYQQIAGRGLRLYEGKSDCLIIDYAGNNYDLYQPEIGEVKPNPNSALVQVSCPKCGFANMFWGVCDKDGELIEHYGRRCQGLVPIDDNPGQLQQCDYRYQYKQCPQCNGENDIAARQCQSCGCQLSDPDKLLKEALQLKDRMVLRCSGMSFSAQEQQLSVIYHDEDGAELKEQFNFAYAKARQAFNQHFTRRISGPANLPNTAEQALQQLNNMVHPDFVIAKKNKHYWKIEHRIFDYQGPYRKAHQQY</sequence>
<dbReference type="GO" id="GO:0004386">
    <property type="term" value="F:helicase activity"/>
    <property type="evidence" value="ECO:0007669"/>
    <property type="project" value="UniProtKB-KW"/>
</dbReference>
<dbReference type="PANTHER" id="PTHR47396">
    <property type="entry name" value="TYPE I RESTRICTION ENZYME ECOKI R PROTEIN"/>
    <property type="match status" value="1"/>
</dbReference>
<dbReference type="InterPro" id="IPR050742">
    <property type="entry name" value="Helicase_Restrict-Modif_Enz"/>
</dbReference>
<dbReference type="Pfam" id="PF00271">
    <property type="entry name" value="Helicase_C"/>
    <property type="match status" value="1"/>
</dbReference>
<dbReference type="InterPro" id="IPR027417">
    <property type="entry name" value="P-loop_NTPase"/>
</dbReference>
<dbReference type="Gene3D" id="3.40.50.300">
    <property type="entry name" value="P-loop containing nucleotide triphosphate hydrolases"/>
    <property type="match status" value="2"/>
</dbReference>
<evidence type="ECO:0000313" key="3">
    <source>
        <dbReference type="EMBL" id="GGB02025.1"/>
    </source>
</evidence>
<keyword evidence="3" id="KW-0378">Hydrolase</keyword>
<dbReference type="InterPro" id="IPR006935">
    <property type="entry name" value="Helicase/UvrB_N"/>
</dbReference>
<dbReference type="SMART" id="SM00490">
    <property type="entry name" value="HELICc"/>
    <property type="match status" value="1"/>
</dbReference>
<keyword evidence="3" id="KW-0347">Helicase</keyword>
<dbReference type="InterPro" id="IPR001650">
    <property type="entry name" value="Helicase_C-like"/>
</dbReference>
<comment type="caution">
    <text evidence="3">The sequence shown here is derived from an EMBL/GenBank/DDBJ whole genome shotgun (WGS) entry which is preliminary data.</text>
</comment>
<reference evidence="4" key="1">
    <citation type="journal article" date="2019" name="Int. J. Syst. Evol. Microbiol.">
        <title>The Global Catalogue of Microorganisms (GCM) 10K type strain sequencing project: providing services to taxonomists for standard genome sequencing and annotation.</title>
        <authorList>
            <consortium name="The Broad Institute Genomics Platform"/>
            <consortium name="The Broad Institute Genome Sequencing Center for Infectious Disease"/>
            <person name="Wu L."/>
            <person name="Ma J."/>
        </authorList>
    </citation>
    <scope>NUCLEOTIDE SEQUENCE [LARGE SCALE GENOMIC DNA]</scope>
    <source>
        <strain evidence="4">CGMCC 1.10131</strain>
    </source>
</reference>